<evidence type="ECO:0000256" key="2">
    <source>
        <dbReference type="ARBA" id="ARBA00012261"/>
    </source>
</evidence>
<reference evidence="8 9" key="1">
    <citation type="submission" date="2020-08" db="EMBL/GenBank/DDBJ databases">
        <title>Winkia gen. nov., sp. nov., isolated from faeces of the Anser albifrons in China.</title>
        <authorList>
            <person name="Liu Q."/>
        </authorList>
    </citation>
    <scope>NUCLEOTIDE SEQUENCE [LARGE SCALE GENOMIC DNA]</scope>
    <source>
        <strain evidence="8 9">C62</strain>
    </source>
</reference>
<dbReference type="InterPro" id="IPR041711">
    <property type="entry name" value="Met-tRNA-FMT_N"/>
</dbReference>
<feature type="binding site" evidence="5">
    <location>
        <begin position="109"/>
        <end position="112"/>
    </location>
    <ligand>
        <name>(6S)-5,6,7,8-tetrahydrofolate</name>
        <dbReference type="ChEBI" id="CHEBI:57453"/>
    </ligand>
</feature>
<sequence>MKCVFAGTPAAAVPALTSLLESSHEVVGVLTQPPARRGRGRRVVASPVEEVAREAGVDVFTPRHLRDDEAIARIRSWNADVAPVVAYGQIIPKAALDVCTHGWINLHFSLLPRWRGASPVQHAIMAGDAMTGVSVFQIEEGLDTGPVYAQHPYPILPEATTPTLMDALARHGADVLVHVLDALEHGTAQARAQASEGITYAGLIRSADAEIDFSRPGEDIERLVRACADNPGTWAMLGETRLKIDRVVCQPSADLEPGCVHVTKNAVSVGTGTCDLLIARLAAPGKKVMPAADWARGARLGAQPRFTYTGGN</sequence>
<keyword evidence="3 5" id="KW-0808">Transferase</keyword>
<evidence type="ECO:0000256" key="1">
    <source>
        <dbReference type="ARBA" id="ARBA00010699"/>
    </source>
</evidence>
<dbReference type="NCBIfam" id="TIGR00460">
    <property type="entry name" value="fmt"/>
    <property type="match status" value="1"/>
</dbReference>
<comment type="catalytic activity">
    <reaction evidence="5">
        <text>L-methionyl-tRNA(fMet) + (6R)-10-formyltetrahydrofolate = N-formyl-L-methionyl-tRNA(fMet) + (6S)-5,6,7,8-tetrahydrofolate + H(+)</text>
        <dbReference type="Rhea" id="RHEA:24380"/>
        <dbReference type="Rhea" id="RHEA-COMP:9952"/>
        <dbReference type="Rhea" id="RHEA-COMP:9953"/>
        <dbReference type="ChEBI" id="CHEBI:15378"/>
        <dbReference type="ChEBI" id="CHEBI:57453"/>
        <dbReference type="ChEBI" id="CHEBI:78530"/>
        <dbReference type="ChEBI" id="CHEBI:78844"/>
        <dbReference type="ChEBI" id="CHEBI:195366"/>
        <dbReference type="EC" id="2.1.2.9"/>
    </reaction>
</comment>
<dbReference type="PANTHER" id="PTHR11138:SF5">
    <property type="entry name" value="METHIONYL-TRNA FORMYLTRANSFERASE, MITOCHONDRIAL"/>
    <property type="match status" value="1"/>
</dbReference>
<dbReference type="SUPFAM" id="SSF53328">
    <property type="entry name" value="Formyltransferase"/>
    <property type="match status" value="1"/>
</dbReference>
<dbReference type="Pfam" id="PF02911">
    <property type="entry name" value="Formyl_trans_C"/>
    <property type="match status" value="1"/>
</dbReference>
<dbReference type="Pfam" id="PF00551">
    <property type="entry name" value="Formyl_trans_N"/>
    <property type="match status" value="1"/>
</dbReference>
<comment type="caution">
    <text evidence="8">The sequence shown here is derived from an EMBL/GenBank/DDBJ whole genome shotgun (WGS) entry which is preliminary data.</text>
</comment>
<dbReference type="InterPro" id="IPR005794">
    <property type="entry name" value="Fmt"/>
</dbReference>
<dbReference type="GO" id="GO:0004479">
    <property type="term" value="F:methionyl-tRNA formyltransferase activity"/>
    <property type="evidence" value="ECO:0007669"/>
    <property type="project" value="UniProtKB-UniRule"/>
</dbReference>
<evidence type="ECO:0000259" key="7">
    <source>
        <dbReference type="Pfam" id="PF02911"/>
    </source>
</evidence>
<dbReference type="HAMAP" id="MF_00182">
    <property type="entry name" value="Formyl_trans"/>
    <property type="match status" value="1"/>
</dbReference>
<evidence type="ECO:0000256" key="3">
    <source>
        <dbReference type="ARBA" id="ARBA00022679"/>
    </source>
</evidence>
<dbReference type="InterPro" id="IPR011034">
    <property type="entry name" value="Formyl_transferase-like_C_sf"/>
</dbReference>
<organism evidence="8 9">
    <name type="scientific">Nanchangia anserum</name>
    <dbReference type="NCBI Taxonomy" id="2692125"/>
    <lineage>
        <taxon>Bacteria</taxon>
        <taxon>Bacillati</taxon>
        <taxon>Actinomycetota</taxon>
        <taxon>Actinomycetes</taxon>
        <taxon>Actinomycetales</taxon>
        <taxon>Actinomycetaceae</taxon>
        <taxon>Nanchangia</taxon>
    </lineage>
</organism>
<accession>A0A8I0KQU4</accession>
<dbReference type="Gene3D" id="3.40.50.12230">
    <property type="match status" value="1"/>
</dbReference>
<dbReference type="InterPro" id="IPR005793">
    <property type="entry name" value="Formyl_trans_C"/>
</dbReference>
<dbReference type="PANTHER" id="PTHR11138">
    <property type="entry name" value="METHIONYL-TRNA FORMYLTRANSFERASE"/>
    <property type="match status" value="1"/>
</dbReference>
<dbReference type="EMBL" id="JACRUO010000001">
    <property type="protein sequence ID" value="MBD3688792.1"/>
    <property type="molecule type" value="Genomic_DNA"/>
</dbReference>
<dbReference type="InterPro" id="IPR036477">
    <property type="entry name" value="Formyl_transf_N_sf"/>
</dbReference>
<evidence type="ECO:0000256" key="5">
    <source>
        <dbReference type="HAMAP-Rule" id="MF_00182"/>
    </source>
</evidence>
<dbReference type="InterPro" id="IPR044135">
    <property type="entry name" value="Met-tRNA-FMT_C"/>
</dbReference>
<evidence type="ECO:0000259" key="6">
    <source>
        <dbReference type="Pfam" id="PF00551"/>
    </source>
</evidence>
<dbReference type="InterPro" id="IPR002376">
    <property type="entry name" value="Formyl_transf_N"/>
</dbReference>
<dbReference type="RefSeq" id="WP_191070892.1">
    <property type="nucleotide sequence ID" value="NZ_CP060506.1"/>
</dbReference>
<feature type="domain" description="Formyl transferase C-terminal" evidence="7">
    <location>
        <begin position="204"/>
        <end position="298"/>
    </location>
</feature>
<evidence type="ECO:0000313" key="8">
    <source>
        <dbReference type="EMBL" id="MBD3688792.1"/>
    </source>
</evidence>
<dbReference type="AlphaFoldDB" id="A0A8I0KQU4"/>
<gene>
    <name evidence="5" type="primary">fmt</name>
    <name evidence="8" type="ORF">H8R10_00840</name>
</gene>
<proteinExistence type="inferred from homology"/>
<dbReference type="CDD" id="cd08646">
    <property type="entry name" value="FMT_core_Met-tRNA-FMT_N"/>
    <property type="match status" value="1"/>
</dbReference>
<dbReference type="SUPFAM" id="SSF50486">
    <property type="entry name" value="FMT C-terminal domain-like"/>
    <property type="match status" value="1"/>
</dbReference>
<keyword evidence="4 5" id="KW-0648">Protein biosynthesis</keyword>
<evidence type="ECO:0000313" key="9">
    <source>
        <dbReference type="Proteomes" id="UP000627538"/>
    </source>
</evidence>
<name>A0A8I0KQU4_9ACTO</name>
<dbReference type="FunFam" id="3.40.50.12230:FF:000001">
    <property type="entry name" value="Methionyl-tRNA formyltransferase"/>
    <property type="match status" value="1"/>
</dbReference>
<protein>
    <recommendedName>
        <fullName evidence="2 5">Methionyl-tRNA formyltransferase</fullName>
        <ecNumber evidence="2 5">2.1.2.9</ecNumber>
    </recommendedName>
</protein>
<comment type="function">
    <text evidence="5">Attaches a formyl group to the free amino group of methionyl-tRNA(fMet). The formyl group appears to play a dual role in the initiator identity of N-formylmethionyl-tRNA by promoting its recognition by IF2 and preventing the misappropriation of this tRNA by the elongation apparatus.</text>
</comment>
<dbReference type="GO" id="GO:0005829">
    <property type="term" value="C:cytosol"/>
    <property type="evidence" value="ECO:0007669"/>
    <property type="project" value="TreeGrafter"/>
</dbReference>
<dbReference type="CDD" id="cd08704">
    <property type="entry name" value="Met_tRNA_FMT_C"/>
    <property type="match status" value="1"/>
</dbReference>
<feature type="domain" description="Formyl transferase N-terminal" evidence="6">
    <location>
        <begin position="2"/>
        <end position="180"/>
    </location>
</feature>
<evidence type="ECO:0000256" key="4">
    <source>
        <dbReference type="ARBA" id="ARBA00022917"/>
    </source>
</evidence>
<dbReference type="Proteomes" id="UP000627538">
    <property type="component" value="Unassembled WGS sequence"/>
</dbReference>
<keyword evidence="9" id="KW-1185">Reference proteome</keyword>
<comment type="similarity">
    <text evidence="1 5">Belongs to the Fmt family.</text>
</comment>
<dbReference type="EC" id="2.1.2.9" evidence="2 5"/>